<dbReference type="AlphaFoldDB" id="A0A232EN64"/>
<proteinExistence type="predicted"/>
<evidence type="ECO:0000313" key="3">
    <source>
        <dbReference type="Proteomes" id="UP000215335"/>
    </source>
</evidence>
<sequence>MPGLKQSLVTLPKTTKTTKKFLKP</sequence>
<evidence type="ECO:0000313" key="2">
    <source>
        <dbReference type="EMBL" id="OXU19813.1"/>
    </source>
</evidence>
<organism evidence="2 3">
    <name type="scientific">Trichomalopsis sarcophagae</name>
    <dbReference type="NCBI Taxonomy" id="543379"/>
    <lineage>
        <taxon>Eukaryota</taxon>
        <taxon>Metazoa</taxon>
        <taxon>Ecdysozoa</taxon>
        <taxon>Arthropoda</taxon>
        <taxon>Hexapoda</taxon>
        <taxon>Insecta</taxon>
        <taxon>Pterygota</taxon>
        <taxon>Neoptera</taxon>
        <taxon>Endopterygota</taxon>
        <taxon>Hymenoptera</taxon>
        <taxon>Apocrita</taxon>
        <taxon>Proctotrupomorpha</taxon>
        <taxon>Chalcidoidea</taxon>
        <taxon>Pteromalidae</taxon>
        <taxon>Pteromalinae</taxon>
        <taxon>Trichomalopsis</taxon>
    </lineage>
</organism>
<accession>A0A232EN64</accession>
<name>A0A232EN64_9HYME</name>
<protein>
    <submittedName>
        <fullName evidence="2">Uncharacterized protein</fullName>
    </submittedName>
</protein>
<feature type="region of interest" description="Disordered" evidence="1">
    <location>
        <begin position="1"/>
        <end position="24"/>
    </location>
</feature>
<reference evidence="2 3" key="1">
    <citation type="journal article" date="2017" name="Curr. Biol.">
        <title>The Evolution of Venom by Co-option of Single-Copy Genes.</title>
        <authorList>
            <person name="Martinson E.O."/>
            <person name="Mrinalini"/>
            <person name="Kelkar Y.D."/>
            <person name="Chang C.H."/>
            <person name="Werren J.H."/>
        </authorList>
    </citation>
    <scope>NUCLEOTIDE SEQUENCE [LARGE SCALE GENOMIC DNA]</scope>
    <source>
        <strain evidence="2 3">Alberta</strain>
        <tissue evidence="2">Whole body</tissue>
    </source>
</reference>
<keyword evidence="3" id="KW-1185">Reference proteome</keyword>
<dbReference type="EMBL" id="NNAY01003202">
    <property type="protein sequence ID" value="OXU19813.1"/>
    <property type="molecule type" value="Genomic_DNA"/>
</dbReference>
<evidence type="ECO:0000256" key="1">
    <source>
        <dbReference type="SAM" id="MobiDB-lite"/>
    </source>
</evidence>
<comment type="caution">
    <text evidence="2">The sequence shown here is derived from an EMBL/GenBank/DDBJ whole genome shotgun (WGS) entry which is preliminary data.</text>
</comment>
<dbReference type="Proteomes" id="UP000215335">
    <property type="component" value="Unassembled WGS sequence"/>
</dbReference>
<gene>
    <name evidence="2" type="ORF">TSAR_010588</name>
</gene>